<feature type="transmembrane region" description="Helical" evidence="14">
    <location>
        <begin position="268"/>
        <end position="287"/>
    </location>
</feature>
<dbReference type="SUPFAM" id="SSF48371">
    <property type="entry name" value="ARM repeat"/>
    <property type="match status" value="1"/>
</dbReference>
<evidence type="ECO:0000313" key="15">
    <source>
        <dbReference type="Proteomes" id="UP000887577"/>
    </source>
</evidence>
<protein>
    <recommendedName>
        <fullName evidence="14">Innexin</fullName>
    </recommendedName>
</protein>
<keyword evidence="7" id="KW-0303">Gap junction</keyword>
<evidence type="ECO:0000256" key="6">
    <source>
        <dbReference type="ARBA" id="ARBA00022737"/>
    </source>
</evidence>
<evidence type="ECO:0000256" key="12">
    <source>
        <dbReference type="ARBA" id="ARBA00023303"/>
    </source>
</evidence>
<keyword evidence="4" id="KW-1003">Cell membrane</keyword>
<comment type="caution">
    <text evidence="14">Lacks conserved residue(s) required for the propagation of feature annotation.</text>
</comment>
<keyword evidence="12 14" id="KW-0407">Ion channel</keyword>
<comment type="function">
    <text evidence="14">Structural component of the gap junctions.</text>
</comment>
<evidence type="ECO:0000256" key="8">
    <source>
        <dbReference type="ARBA" id="ARBA00022949"/>
    </source>
</evidence>
<evidence type="ECO:0000256" key="4">
    <source>
        <dbReference type="ARBA" id="ARBA00022475"/>
    </source>
</evidence>
<keyword evidence="5 14" id="KW-0812">Transmembrane</keyword>
<dbReference type="WBParaSite" id="PSU_v2.g8281.t1">
    <property type="protein sequence ID" value="PSU_v2.g8281.t1"/>
    <property type="gene ID" value="PSU_v2.g8281"/>
</dbReference>
<keyword evidence="3 14" id="KW-0813">Transport</keyword>
<keyword evidence="8" id="KW-0965">Cell junction</keyword>
<dbReference type="InterPro" id="IPR000357">
    <property type="entry name" value="HEAT"/>
</dbReference>
<proteinExistence type="inferred from homology"/>
<dbReference type="GO" id="GO:0034220">
    <property type="term" value="P:monoatomic ion transmembrane transport"/>
    <property type="evidence" value="ECO:0007669"/>
    <property type="project" value="UniProtKB-KW"/>
</dbReference>
<keyword evidence="15" id="KW-1185">Reference proteome</keyword>
<keyword evidence="6" id="KW-0677">Repeat</keyword>
<accession>A0A914Z8X6</accession>
<dbReference type="PRINTS" id="PR01262">
    <property type="entry name" value="INNEXIN"/>
</dbReference>
<reference evidence="16" key="1">
    <citation type="submission" date="2022-11" db="UniProtKB">
        <authorList>
            <consortium name="WormBaseParasite"/>
        </authorList>
    </citation>
    <scope>IDENTIFICATION</scope>
</reference>
<evidence type="ECO:0000256" key="7">
    <source>
        <dbReference type="ARBA" id="ARBA00022868"/>
    </source>
</evidence>
<evidence type="ECO:0000256" key="1">
    <source>
        <dbReference type="ARBA" id="ARBA00004610"/>
    </source>
</evidence>
<evidence type="ECO:0000256" key="5">
    <source>
        <dbReference type="ARBA" id="ARBA00022692"/>
    </source>
</evidence>
<dbReference type="InterPro" id="IPR016024">
    <property type="entry name" value="ARM-type_fold"/>
</dbReference>
<evidence type="ECO:0000313" key="16">
    <source>
        <dbReference type="WBParaSite" id="PSU_v2.g8281.t1"/>
    </source>
</evidence>
<name>A0A914Z8X6_9BILA</name>
<dbReference type="GO" id="GO:0005886">
    <property type="term" value="C:plasma membrane"/>
    <property type="evidence" value="ECO:0007669"/>
    <property type="project" value="UniProtKB-SubCell"/>
</dbReference>
<evidence type="ECO:0000256" key="14">
    <source>
        <dbReference type="RuleBase" id="RU010713"/>
    </source>
</evidence>
<dbReference type="GO" id="GO:0005243">
    <property type="term" value="F:gap junction channel activity"/>
    <property type="evidence" value="ECO:0007669"/>
    <property type="project" value="TreeGrafter"/>
</dbReference>
<evidence type="ECO:0000256" key="11">
    <source>
        <dbReference type="ARBA" id="ARBA00023136"/>
    </source>
</evidence>
<keyword evidence="10 14" id="KW-0406">Ion transport</keyword>
<dbReference type="GO" id="GO:0005921">
    <property type="term" value="C:gap junction"/>
    <property type="evidence" value="ECO:0007669"/>
    <property type="project" value="UniProtKB-SubCell"/>
</dbReference>
<evidence type="ECO:0000256" key="3">
    <source>
        <dbReference type="ARBA" id="ARBA00022448"/>
    </source>
</evidence>
<evidence type="ECO:0000256" key="13">
    <source>
        <dbReference type="PROSITE-ProRule" id="PRU00103"/>
    </source>
</evidence>
<dbReference type="InterPro" id="IPR000990">
    <property type="entry name" value="Innexin"/>
</dbReference>
<comment type="subcellular location">
    <subcellularLocation>
        <location evidence="1">Cell junction</location>
        <location evidence="1">Gap junction</location>
    </subcellularLocation>
    <subcellularLocation>
        <location evidence="2 14">Cell membrane</location>
        <topology evidence="2 14">Multi-pass membrane protein</topology>
    </subcellularLocation>
</comment>
<keyword evidence="11 14" id="KW-0472">Membrane</keyword>
<dbReference type="Proteomes" id="UP000887577">
    <property type="component" value="Unplaced"/>
</dbReference>
<feature type="transmembrane region" description="Helical" evidence="14">
    <location>
        <begin position="358"/>
        <end position="378"/>
    </location>
</feature>
<dbReference type="PANTHER" id="PTHR11893:SF20">
    <property type="entry name" value="INNEXIN-3"/>
    <property type="match status" value="1"/>
</dbReference>
<dbReference type="PROSITE" id="PS50077">
    <property type="entry name" value="HEAT_REPEAT"/>
    <property type="match status" value="1"/>
</dbReference>
<dbReference type="Gene3D" id="1.25.10.10">
    <property type="entry name" value="Leucine-rich Repeat Variant"/>
    <property type="match status" value="1"/>
</dbReference>
<dbReference type="PANTHER" id="PTHR11893">
    <property type="entry name" value="INNEXIN"/>
    <property type="match status" value="1"/>
</dbReference>
<evidence type="ECO:0000256" key="10">
    <source>
        <dbReference type="ARBA" id="ARBA00023065"/>
    </source>
</evidence>
<gene>
    <name evidence="14" type="primary">inx</name>
</gene>
<evidence type="ECO:0000256" key="9">
    <source>
        <dbReference type="ARBA" id="ARBA00022989"/>
    </source>
</evidence>
<dbReference type="PROSITE" id="PS51013">
    <property type="entry name" value="PANNEXIN"/>
    <property type="match status" value="1"/>
</dbReference>
<organism evidence="15 16">
    <name type="scientific">Panagrolaimus superbus</name>
    <dbReference type="NCBI Taxonomy" id="310955"/>
    <lineage>
        <taxon>Eukaryota</taxon>
        <taxon>Metazoa</taxon>
        <taxon>Ecdysozoa</taxon>
        <taxon>Nematoda</taxon>
        <taxon>Chromadorea</taxon>
        <taxon>Rhabditida</taxon>
        <taxon>Tylenchina</taxon>
        <taxon>Panagrolaimomorpha</taxon>
        <taxon>Panagrolaimoidea</taxon>
        <taxon>Panagrolaimidae</taxon>
        <taxon>Panagrolaimus</taxon>
    </lineage>
</organism>
<keyword evidence="9 14" id="KW-1133">Transmembrane helix</keyword>
<dbReference type="InterPro" id="IPR021133">
    <property type="entry name" value="HEAT_type_2"/>
</dbReference>
<comment type="similarity">
    <text evidence="14">Belongs to the pannexin family.</text>
</comment>
<dbReference type="Pfam" id="PF00876">
    <property type="entry name" value="Innexin"/>
    <property type="match status" value="1"/>
</dbReference>
<dbReference type="AlphaFoldDB" id="A0A914Z8X6"/>
<feature type="repeat" description="HEAT" evidence="13">
    <location>
        <begin position="36"/>
        <end position="74"/>
    </location>
</feature>
<evidence type="ECO:0000256" key="2">
    <source>
        <dbReference type="ARBA" id="ARBA00004651"/>
    </source>
</evidence>
<sequence length="448" mass="52710">MILRLAQGDWFTSRTSSCGLFSVAYPRANPAQKTELRNSYRALCRDDTPMVRRAAASKLGEVAKVWEKDYLKSELLQIFEDLSRDDQDSVRLLSVDPGIQMVTLLRDESELTTVKQALKDLIEDKSPRVRYMAAEKIVQLNYLEFLFLKKKSASFFGHQKRRREMLGVPFLDDAITKWFKPQQFDDPVDRLNYFVTSSLLAFFAIMVSAKQYVGSPIQCFMPMEFRSGWEQYAEDYCFIQNTYYIPIPEQIPEGHDERQKAEFGYYQWVPVVLALQAVIFYLPNWLWKTLHQQSGLDLDTAISDASKLRTLHSNERRTEIGKLCTYISESLEMNEAQRIPRRILCFRVGQHLGSYVTMLYLFIKICYLLNILLQFTILNNFLETKHMFWGVHTFVQLWQGSDWEETAIFPRVTLCDFRVRRLANIHNYTVQCVLMINMFNEKIYLFIW</sequence>
<dbReference type="InterPro" id="IPR011989">
    <property type="entry name" value="ARM-like"/>
</dbReference>
<dbReference type="Pfam" id="PF02985">
    <property type="entry name" value="HEAT"/>
    <property type="match status" value="1"/>
</dbReference>